<keyword evidence="1" id="KW-0812">Transmembrane</keyword>
<dbReference type="EMBL" id="MK876736">
    <property type="protein sequence ID" value="QKE51652.1"/>
    <property type="molecule type" value="Genomic_DNA"/>
</dbReference>
<reference evidence="14" key="5">
    <citation type="submission" date="2020-07" db="EMBL/GenBank/DDBJ databases">
        <title>Tumor-specific changes in Kaposi sarcoma-associated herpesvirus genomes in Ugandan adults with Kaposi sarcoma.</title>
        <authorList>
            <person name="Goldman J.D."/>
            <person name="Zhao H."/>
            <person name="Pankow A.P."/>
            <person name="Okuku F."/>
            <person name="Schmitt M.W."/>
            <person name="Chen L.H."/>
            <person name="Hill C.A."/>
            <person name="Casper C."/>
            <person name="Phipps W.T."/>
            <person name="Mullins J.I."/>
        </authorList>
    </citation>
    <scope>NUCLEOTIDE SEQUENCE</scope>
    <source>
        <strain evidence="14">U003-C</strain>
        <strain evidence="15">U003-o1</strain>
        <strain evidence="16">U003-o2</strain>
        <strain evidence="17">U003-o3</strain>
        <strain evidence="20">U007-B</strain>
        <strain evidence="21">U007-o1</strain>
        <strain evidence="22">U008-B</strain>
        <strain evidence="23">U008-D</strain>
        <strain evidence="24">U008-o1</strain>
        <strain evidence="29">U030-C</strain>
        <strain evidence="18">U032-B</strain>
        <strain evidence="19">U032-o1</strain>
        <strain evidence="25">U034-B</strain>
        <strain evidence="26">U034-C</strain>
        <strain evidence="27">U034-o1</strain>
        <strain evidence="28">U034-o2</strain>
    </source>
</reference>
<dbReference type="EMBL" id="KT271467">
    <property type="protein sequence ID" value="ALH45397.1"/>
    <property type="molecule type" value="Genomic_DNA"/>
</dbReference>
<dbReference type="EMBL" id="MT510653">
    <property type="protein sequence ID" value="QLI54878.1"/>
    <property type="molecule type" value="Genomic_DNA"/>
</dbReference>
<dbReference type="EMBL" id="MT510656">
    <property type="protein sequence ID" value="QLI55144.1"/>
    <property type="molecule type" value="Genomic_DNA"/>
</dbReference>
<evidence type="ECO:0000313" key="19">
    <source>
        <dbReference type="EMBL" id="QLI54878.1"/>
    </source>
</evidence>
<dbReference type="InterPro" id="IPR002475">
    <property type="entry name" value="Bcl2-like"/>
</dbReference>
<reference evidence="14" key="4">
    <citation type="submission" date="2020-05" db="EMBL/GenBank/DDBJ databases">
        <authorList>
            <person name="Santiago J.C.A."/>
        </authorList>
    </citation>
    <scope>NUCLEOTIDE SEQUENCE</scope>
    <source>
        <strain evidence="14">U003-C</strain>
        <strain evidence="15">U003-o1</strain>
        <strain evidence="16">U003-o2</strain>
        <strain evidence="17">U003-o3</strain>
        <strain evidence="20">U007-B</strain>
        <strain evidence="21">U007-o1</strain>
        <strain evidence="22">U008-B</strain>
        <strain evidence="23">U008-D</strain>
        <strain evidence="24">U008-o1</strain>
        <strain evidence="29">U030-C</strain>
        <strain evidence="18">U032-B</strain>
        <strain evidence="19">U032-o1</strain>
        <strain evidence="25">U034-B</strain>
        <strain evidence="26">U034-C</strain>
        <strain evidence="27">U034-o1</strain>
        <strain evidence="28">U034-o2</strain>
    </source>
</reference>
<evidence type="ECO:0000313" key="16">
    <source>
        <dbReference type="EMBL" id="QLI54611.1"/>
    </source>
</evidence>
<evidence type="ECO:0000313" key="27">
    <source>
        <dbReference type="EMBL" id="QLI55589.1"/>
    </source>
</evidence>
<reference evidence="5" key="1">
    <citation type="journal article" date="2015" name="J. Virol.">
        <title>Whole-Genome Sequencing of Kaposi's Sarcoma-Associated Herpesvirus from Zambian Kaposi's Sarcoma Biopsy Specimens Reveals Unique Viral Diversity.</title>
        <authorList>
            <person name="Olp L.N."/>
            <person name="Jeanniard A."/>
            <person name="Marimo C."/>
            <person name="West J.T."/>
            <person name="Wood C."/>
        </authorList>
    </citation>
    <scope>NUCLEOTIDE SEQUENCE</scope>
    <source>
        <strain evidence="3">ZM004</strain>
        <strain evidence="4">ZM106</strain>
        <strain evidence="5">ZM116</strain>
        <strain evidence="6">ZM118</strain>
        <strain evidence="7">ZM123</strain>
        <strain evidence="8">ZM124</strain>
        <strain evidence="9">ZM128</strain>
    </source>
</reference>
<dbReference type="EMBL" id="MT510659">
    <property type="protein sequence ID" value="QLI55411.1"/>
    <property type="molecule type" value="Genomic_DNA"/>
</dbReference>
<dbReference type="InterPro" id="IPR036834">
    <property type="entry name" value="Bcl-2-like_sf"/>
</dbReference>
<dbReference type="Gene3D" id="1.10.437.10">
    <property type="entry name" value="Blc2-like"/>
    <property type="match status" value="1"/>
</dbReference>
<reference evidence="13" key="3">
    <citation type="journal article" date="2020" name="Virus Evol.">
        <title>Dual infection and recombination of Kaposi sarcoma herpesvirus revealed by whole-genome sequence analysis of effusion samples.</title>
        <authorList>
            <person name="Cornejo Castro E.M."/>
            <person name="Marshall V."/>
            <person name="Lack J."/>
            <person name="Lurain K."/>
            <person name="Immonen T."/>
            <person name="Labo N."/>
            <person name="Fisher N.C."/>
            <person name="Ramaswami R."/>
            <person name="Wyvill K.M."/>
            <person name="Aleman K."/>
            <person name="Polizzotto M.N."/>
            <person name="Cam M."/>
            <person name="Keele B.F."/>
            <person name="Yarchoan R."/>
            <person name="Uldrick T.S."/>
            <person name="Whitby D."/>
        </authorList>
    </citation>
    <scope>NUCLEOTIDE SEQUENCE</scope>
    <source>
        <strain evidence="13">FNL014</strain>
    </source>
</reference>
<organismHost>
    <name type="scientific">Homo sapiens</name>
    <name type="common">Human</name>
    <dbReference type="NCBI Taxonomy" id="9606"/>
</organismHost>
<evidence type="ECO:0000313" key="4">
    <source>
        <dbReference type="EMBL" id="ALH44607.1"/>
    </source>
</evidence>
<dbReference type="InterPro" id="IPR046371">
    <property type="entry name" value="Bcl-2_BH1-3"/>
</dbReference>
<evidence type="ECO:0000313" key="11">
    <source>
        <dbReference type="EMBL" id="QKE51565.1"/>
    </source>
</evidence>
<dbReference type="SMART" id="SM00337">
    <property type="entry name" value="BCL"/>
    <property type="match status" value="1"/>
</dbReference>
<evidence type="ECO:0000313" key="22">
    <source>
        <dbReference type="EMBL" id="QLI55144.1"/>
    </source>
</evidence>
<dbReference type="EMBL" id="MN419227">
    <property type="protein sequence ID" value="QLF97184.1"/>
    <property type="molecule type" value="Genomic_DNA"/>
</dbReference>
<dbReference type="PROSITE" id="PS50062">
    <property type="entry name" value="BCL2_FAMILY"/>
    <property type="match status" value="1"/>
</dbReference>
<evidence type="ECO:0000313" key="15">
    <source>
        <dbReference type="EMBL" id="QLI54522.1"/>
    </source>
</evidence>
<dbReference type="EMBL" id="KT271453">
    <property type="protein sequence ID" value="ALH44170.1"/>
    <property type="molecule type" value="Genomic_DNA"/>
</dbReference>
<dbReference type="EMBL" id="MT510658">
    <property type="protein sequence ID" value="QLI55322.1"/>
    <property type="molecule type" value="Genomic_DNA"/>
</dbReference>
<feature type="transmembrane region" description="Helical" evidence="1">
    <location>
        <begin position="153"/>
        <end position="172"/>
    </location>
</feature>
<evidence type="ECO:0000313" key="25">
    <source>
        <dbReference type="EMBL" id="QLI55411.1"/>
    </source>
</evidence>
<dbReference type="EMBL" id="KT271461">
    <property type="protein sequence ID" value="ALH44871.1"/>
    <property type="molecule type" value="Genomic_DNA"/>
</dbReference>
<accession>A0A0N9SCW9</accession>
<dbReference type="EMBL" id="MT510651">
    <property type="protein sequence ID" value="QLI54700.1"/>
    <property type="molecule type" value="Genomic_DNA"/>
</dbReference>
<dbReference type="EMBL" id="KT271466">
    <property type="protein sequence ID" value="ALH45309.1"/>
    <property type="molecule type" value="Genomic_DNA"/>
</dbReference>
<evidence type="ECO:0000313" key="10">
    <source>
        <dbReference type="EMBL" id="QKE51304.1"/>
    </source>
</evidence>
<dbReference type="EMBL" id="MT510652">
    <property type="protein sequence ID" value="QLI54789.1"/>
    <property type="molecule type" value="Genomic_DNA"/>
</dbReference>
<gene>
    <name evidence="5" type="primary">ORF16</name>
</gene>
<keyword evidence="1" id="KW-0472">Membrane</keyword>
<dbReference type="EMBL" id="MT510670">
    <property type="protein sequence ID" value="QLI56390.1"/>
    <property type="molecule type" value="Genomic_DNA"/>
</dbReference>
<evidence type="ECO:0000313" key="3">
    <source>
        <dbReference type="EMBL" id="ALH44170.1"/>
    </source>
</evidence>
<dbReference type="EMBL" id="MT510648">
    <property type="protein sequence ID" value="QLI54433.1"/>
    <property type="molecule type" value="Genomic_DNA"/>
</dbReference>
<evidence type="ECO:0000313" key="14">
    <source>
        <dbReference type="EMBL" id="QLI54433.1"/>
    </source>
</evidence>
<protein>
    <submittedName>
        <fullName evidence="5">ORF16</fullName>
    </submittedName>
</protein>
<dbReference type="EMBL" id="KT271458">
    <property type="protein sequence ID" value="ALH44607.1"/>
    <property type="molecule type" value="Genomic_DNA"/>
</dbReference>
<dbReference type="EMBL" id="MK876735">
    <property type="protein sequence ID" value="QKE51565.1"/>
    <property type="molecule type" value="Genomic_DNA"/>
</dbReference>
<organism evidence="5">
    <name type="scientific">Human herpesvirus 8</name>
    <name type="common">HHV-8</name>
    <name type="synonym">Kaposi's sarcoma-associated herpesvirus</name>
    <dbReference type="NCBI Taxonomy" id="37296"/>
    <lineage>
        <taxon>Viruses</taxon>
        <taxon>Duplodnaviria</taxon>
        <taxon>Heunggongvirae</taxon>
        <taxon>Peploviricota</taxon>
        <taxon>Herviviricetes</taxon>
        <taxon>Herpesvirales</taxon>
        <taxon>Orthoherpesviridae</taxon>
        <taxon>Gammaherpesvirinae</taxon>
        <taxon>Rhadinovirus</taxon>
        <taxon>Rhadinovirus humangamma8</taxon>
    </lineage>
</organism>
<evidence type="ECO:0000313" key="13">
    <source>
        <dbReference type="EMBL" id="QLF97184.1"/>
    </source>
</evidence>
<dbReference type="EMBL" id="MT510660">
    <property type="protein sequence ID" value="QLI55500.1"/>
    <property type="molecule type" value="Genomic_DNA"/>
</dbReference>
<evidence type="ECO:0000313" key="20">
    <source>
        <dbReference type="EMBL" id="QLI54966.1"/>
    </source>
</evidence>
<evidence type="ECO:0000313" key="17">
    <source>
        <dbReference type="EMBL" id="QLI54700.1"/>
    </source>
</evidence>
<evidence type="ECO:0000313" key="21">
    <source>
        <dbReference type="EMBL" id="QLI55055.1"/>
    </source>
</evidence>
<dbReference type="Pfam" id="PF00452">
    <property type="entry name" value="Bcl-2"/>
    <property type="match status" value="1"/>
</dbReference>
<evidence type="ECO:0000313" key="8">
    <source>
        <dbReference type="EMBL" id="ALH45309.1"/>
    </source>
</evidence>
<reference evidence="10" key="2">
    <citation type="submission" date="2019-04" db="EMBL/GenBank/DDBJ databases">
        <title>Spread of a new Kaposi's sarcoma-associated herpesvirus variant driving severe pathologies in men who have sex with men.</title>
        <authorList>
            <person name="Jary A."/>
            <person name="Leducq V."/>
            <person name="Desire N."/>
            <person name="Palich R."/>
            <person name="Joly V."/>
            <person name="Canestri A."/>
            <person name="Gothland A."/>
            <person name="Lambert-Niclot S."/>
            <person name="Surgers L."/>
            <person name="Amiel C."/>
            <person name="Descamps D."/>
            <person name="Spano J.-P."/>
            <person name="Katlama C."/>
            <person name="Calvez V."/>
            <person name="Marcelin A.-G."/>
        </authorList>
    </citation>
    <scope>NUCLEOTIDE SEQUENCE</scope>
    <source>
        <strain evidence="10">P030_KS</strain>
        <strain evidence="11">P075_MCD</strain>
        <strain evidence="12">P076_PEL</strain>
    </source>
</reference>
<evidence type="ECO:0000313" key="7">
    <source>
        <dbReference type="EMBL" id="ALH45221.1"/>
    </source>
</evidence>
<evidence type="ECO:0000313" key="12">
    <source>
        <dbReference type="EMBL" id="QKE51652.1"/>
    </source>
</evidence>
<feature type="domain" description="Bcl-2 Bcl-2 homology region 1-3" evidence="2">
    <location>
        <begin position="36"/>
        <end position="134"/>
    </location>
</feature>
<evidence type="ECO:0000313" key="28">
    <source>
        <dbReference type="EMBL" id="QLI55678.1"/>
    </source>
</evidence>
<evidence type="ECO:0000313" key="24">
    <source>
        <dbReference type="EMBL" id="QLI55322.1"/>
    </source>
</evidence>
<proteinExistence type="predicted"/>
<evidence type="ECO:0000256" key="1">
    <source>
        <dbReference type="SAM" id="Phobius"/>
    </source>
</evidence>
<dbReference type="EMBL" id="KT271465">
    <property type="protein sequence ID" value="ALH45221.1"/>
    <property type="molecule type" value="Genomic_DNA"/>
</dbReference>
<dbReference type="EMBL" id="KT271463">
    <property type="protein sequence ID" value="ALH45047.1"/>
    <property type="molecule type" value="Genomic_DNA"/>
</dbReference>
<dbReference type="EMBL" id="MT510662">
    <property type="protein sequence ID" value="QLI55678.1"/>
    <property type="molecule type" value="Genomic_DNA"/>
</dbReference>
<dbReference type="EMBL" id="MT510655">
    <property type="protein sequence ID" value="QLI55055.1"/>
    <property type="molecule type" value="Genomic_DNA"/>
</dbReference>
<evidence type="ECO:0000313" key="23">
    <source>
        <dbReference type="EMBL" id="QLI55233.1"/>
    </source>
</evidence>
<dbReference type="EMBL" id="MT510661">
    <property type="protein sequence ID" value="QLI55589.1"/>
    <property type="molecule type" value="Genomic_DNA"/>
</dbReference>
<keyword evidence="1" id="KW-1133">Transmembrane helix</keyword>
<evidence type="ECO:0000313" key="29">
    <source>
        <dbReference type="EMBL" id="QLI56390.1"/>
    </source>
</evidence>
<evidence type="ECO:0000313" key="18">
    <source>
        <dbReference type="EMBL" id="QLI54789.1"/>
    </source>
</evidence>
<dbReference type="EMBL" id="MT510649">
    <property type="protein sequence ID" value="QLI54522.1"/>
    <property type="molecule type" value="Genomic_DNA"/>
</dbReference>
<dbReference type="EMBL" id="MT510657">
    <property type="protein sequence ID" value="QLI55233.1"/>
    <property type="molecule type" value="Genomic_DNA"/>
</dbReference>
<evidence type="ECO:0000259" key="2">
    <source>
        <dbReference type="SMART" id="SM00337"/>
    </source>
</evidence>
<dbReference type="SUPFAM" id="SSF56854">
    <property type="entry name" value="Bcl-2 inhibitors of programmed cell death"/>
    <property type="match status" value="1"/>
</dbReference>
<dbReference type="EMBL" id="MT510654">
    <property type="protein sequence ID" value="QLI54966.1"/>
    <property type="molecule type" value="Genomic_DNA"/>
</dbReference>
<name>A0A0N9SCW9_HHV8</name>
<dbReference type="EMBL" id="MK876732">
    <property type="protein sequence ID" value="QKE51304.1"/>
    <property type="molecule type" value="Genomic_DNA"/>
</dbReference>
<evidence type="ECO:0000313" key="5">
    <source>
        <dbReference type="EMBL" id="ALH44871.1"/>
    </source>
</evidence>
<sequence>MDEDVLPGEVLAIEGIFMACGLNEPEYLYHPLLSPIKLYITGLMRDKESLFEAMLANVRFHSTTGINQLGLSMLQVSGDGNMNWGRALAILTFGSFVAQKLSNEPHLRDFALAVLPVYAYEAIGPQWFRARGGWRGLKAYCTQVLTRRRGRRMTALLGSIALLATILAAVAMTRR</sequence>
<evidence type="ECO:0000313" key="9">
    <source>
        <dbReference type="EMBL" id="ALH45397.1"/>
    </source>
</evidence>
<dbReference type="EMBL" id="MT510650">
    <property type="protein sequence ID" value="QLI54611.1"/>
    <property type="molecule type" value="Genomic_DNA"/>
</dbReference>
<evidence type="ECO:0000313" key="26">
    <source>
        <dbReference type="EMBL" id="QLI55500.1"/>
    </source>
</evidence>
<evidence type="ECO:0000313" key="6">
    <source>
        <dbReference type="EMBL" id="ALH45047.1"/>
    </source>
</evidence>